<dbReference type="GeneID" id="89939216"/>
<reference evidence="2" key="1">
    <citation type="journal article" date="2023" name="Mol. Phylogenet. Evol.">
        <title>Genome-scale phylogeny and comparative genomics of the fungal order Sordariales.</title>
        <authorList>
            <person name="Hensen N."/>
            <person name="Bonometti L."/>
            <person name="Westerberg I."/>
            <person name="Brannstrom I.O."/>
            <person name="Guillou S."/>
            <person name="Cros-Aarteil S."/>
            <person name="Calhoun S."/>
            <person name="Haridas S."/>
            <person name="Kuo A."/>
            <person name="Mondo S."/>
            <person name="Pangilinan J."/>
            <person name="Riley R."/>
            <person name="LaButti K."/>
            <person name="Andreopoulos B."/>
            <person name="Lipzen A."/>
            <person name="Chen C."/>
            <person name="Yan M."/>
            <person name="Daum C."/>
            <person name="Ng V."/>
            <person name="Clum A."/>
            <person name="Steindorff A."/>
            <person name="Ohm R.A."/>
            <person name="Martin F."/>
            <person name="Silar P."/>
            <person name="Natvig D.O."/>
            <person name="Lalanne C."/>
            <person name="Gautier V."/>
            <person name="Ament-Velasquez S.L."/>
            <person name="Kruys A."/>
            <person name="Hutchinson M.I."/>
            <person name="Powell A.J."/>
            <person name="Barry K."/>
            <person name="Miller A.N."/>
            <person name="Grigoriev I.V."/>
            <person name="Debuchy R."/>
            <person name="Gladieux P."/>
            <person name="Hiltunen Thoren M."/>
            <person name="Johannesson H."/>
        </authorList>
    </citation>
    <scope>NUCLEOTIDE SEQUENCE</scope>
    <source>
        <strain evidence="2">CBS 508.74</strain>
    </source>
</reference>
<dbReference type="PANTHER" id="PTHR41774">
    <property type="match status" value="1"/>
</dbReference>
<proteinExistence type="predicted"/>
<gene>
    <name evidence="2" type="ORF">N656DRAFT_778868</name>
</gene>
<dbReference type="PANTHER" id="PTHR41774:SF1">
    <property type="entry name" value="NGG1P INTERACTING FACTOR NIF3"/>
    <property type="match status" value="1"/>
</dbReference>
<dbReference type="InterPro" id="IPR015867">
    <property type="entry name" value="N-reg_PII/ATP_PRibTrfase_C"/>
</dbReference>
<keyword evidence="3" id="KW-1185">Reference proteome</keyword>
<organism evidence="2 3">
    <name type="scientific">Canariomyces notabilis</name>
    <dbReference type="NCBI Taxonomy" id="2074819"/>
    <lineage>
        <taxon>Eukaryota</taxon>
        <taxon>Fungi</taxon>
        <taxon>Dikarya</taxon>
        <taxon>Ascomycota</taxon>
        <taxon>Pezizomycotina</taxon>
        <taxon>Sordariomycetes</taxon>
        <taxon>Sordariomycetidae</taxon>
        <taxon>Sordariales</taxon>
        <taxon>Chaetomiaceae</taxon>
        <taxon>Canariomyces</taxon>
    </lineage>
</organism>
<accession>A0AAN6TED1</accession>
<dbReference type="InterPro" id="IPR036069">
    <property type="entry name" value="DUF34/NIF3_sf"/>
</dbReference>
<dbReference type="AlphaFoldDB" id="A0AAN6TED1"/>
<evidence type="ECO:0000313" key="3">
    <source>
        <dbReference type="Proteomes" id="UP001302812"/>
    </source>
</evidence>
<evidence type="ECO:0000256" key="1">
    <source>
        <dbReference type="ARBA" id="ARBA00020998"/>
    </source>
</evidence>
<comment type="caution">
    <text evidence="2">The sequence shown here is derived from an EMBL/GenBank/DDBJ whole genome shotgun (WGS) entry which is preliminary data.</text>
</comment>
<name>A0AAN6TED1_9PEZI</name>
<protein>
    <recommendedName>
        <fullName evidence="1">ATP phosphoribosyltransferase</fullName>
    </recommendedName>
</protein>
<evidence type="ECO:0000313" key="2">
    <source>
        <dbReference type="EMBL" id="KAK4112651.1"/>
    </source>
</evidence>
<dbReference type="Proteomes" id="UP001302812">
    <property type="component" value="Unassembled WGS sequence"/>
</dbReference>
<dbReference type="SUPFAM" id="SSF102705">
    <property type="entry name" value="NIF3 (NGG1p interacting factor 3)-like"/>
    <property type="match status" value="1"/>
</dbReference>
<dbReference type="Gene3D" id="3.30.70.120">
    <property type="match status" value="1"/>
</dbReference>
<dbReference type="RefSeq" id="XP_064670221.1">
    <property type="nucleotide sequence ID" value="XM_064815091.1"/>
</dbReference>
<dbReference type="EMBL" id="MU853341">
    <property type="protein sequence ID" value="KAK4112651.1"/>
    <property type="molecule type" value="Genomic_DNA"/>
</dbReference>
<reference evidence="2" key="2">
    <citation type="submission" date="2023-05" db="EMBL/GenBank/DDBJ databases">
        <authorList>
            <consortium name="Lawrence Berkeley National Laboratory"/>
            <person name="Steindorff A."/>
            <person name="Hensen N."/>
            <person name="Bonometti L."/>
            <person name="Westerberg I."/>
            <person name="Brannstrom I.O."/>
            <person name="Guillou S."/>
            <person name="Cros-Aarteil S."/>
            <person name="Calhoun S."/>
            <person name="Haridas S."/>
            <person name="Kuo A."/>
            <person name="Mondo S."/>
            <person name="Pangilinan J."/>
            <person name="Riley R."/>
            <person name="Labutti K."/>
            <person name="Andreopoulos B."/>
            <person name="Lipzen A."/>
            <person name="Chen C."/>
            <person name="Yanf M."/>
            <person name="Daum C."/>
            <person name="Ng V."/>
            <person name="Clum A."/>
            <person name="Ohm R."/>
            <person name="Martin F."/>
            <person name="Silar P."/>
            <person name="Natvig D."/>
            <person name="Lalanne C."/>
            <person name="Gautier V."/>
            <person name="Ament-Velasquez S.L."/>
            <person name="Kruys A."/>
            <person name="Hutchinson M.I."/>
            <person name="Powell A.J."/>
            <person name="Barry K."/>
            <person name="Miller A.N."/>
            <person name="Grigoriev I.V."/>
            <person name="Debuchy R."/>
            <person name="Gladieux P."/>
            <person name="Thoren M.H."/>
            <person name="Johannesson H."/>
        </authorList>
    </citation>
    <scope>NUCLEOTIDE SEQUENCE</scope>
    <source>
        <strain evidence="2">CBS 508.74</strain>
    </source>
</reference>
<sequence length="110" mass="11670">MASTITRYKLVFHVPPSALEACKAAIFAAGAGRDPARSSKYTECCFTSLGTGQFRPGDGANPAIGTVGALEHVEEAKVETLCIGEDVARKAVAALKKYVVHCRWCLNQGN</sequence>